<feature type="signal peptide" evidence="1">
    <location>
        <begin position="1"/>
        <end position="24"/>
    </location>
</feature>
<evidence type="ECO:0000256" key="1">
    <source>
        <dbReference type="SAM" id="SignalP"/>
    </source>
</evidence>
<feature type="chain" id="PRO_5020313701" description="Porin" evidence="1">
    <location>
        <begin position="25"/>
        <end position="322"/>
    </location>
</feature>
<evidence type="ECO:0000313" key="3">
    <source>
        <dbReference type="Proteomes" id="UP000295063"/>
    </source>
</evidence>
<dbReference type="SUPFAM" id="SSF56935">
    <property type="entry name" value="Porins"/>
    <property type="match status" value="1"/>
</dbReference>
<dbReference type="AlphaFoldDB" id="A0A4R1PN09"/>
<keyword evidence="3" id="KW-1185">Reference proteome</keyword>
<reference evidence="2 3" key="1">
    <citation type="submission" date="2019-03" db="EMBL/GenBank/DDBJ databases">
        <title>Genomic Encyclopedia of Type Strains, Phase IV (KMG-IV): sequencing the most valuable type-strain genomes for metagenomic binning, comparative biology and taxonomic classification.</title>
        <authorList>
            <person name="Goeker M."/>
        </authorList>
    </citation>
    <scope>NUCLEOTIDE SEQUENCE [LARGE SCALE GENOMIC DNA]</scope>
    <source>
        <strain evidence="2 3">DSM 15969</strain>
    </source>
</reference>
<keyword evidence="1" id="KW-0732">Signal</keyword>
<evidence type="ECO:0000313" key="2">
    <source>
        <dbReference type="EMBL" id="TCL32697.1"/>
    </source>
</evidence>
<dbReference type="Proteomes" id="UP000295063">
    <property type="component" value="Unassembled WGS sequence"/>
</dbReference>
<evidence type="ECO:0008006" key="4">
    <source>
        <dbReference type="Google" id="ProtNLM"/>
    </source>
</evidence>
<gene>
    <name evidence="2" type="ORF">EV210_12017</name>
</gene>
<organism evidence="2 3">
    <name type="scientific">Anaerospora hongkongensis</name>
    <dbReference type="NCBI Taxonomy" id="244830"/>
    <lineage>
        <taxon>Bacteria</taxon>
        <taxon>Bacillati</taxon>
        <taxon>Bacillota</taxon>
        <taxon>Negativicutes</taxon>
        <taxon>Selenomonadales</taxon>
        <taxon>Sporomusaceae</taxon>
        <taxon>Anaerospora</taxon>
    </lineage>
</organism>
<name>A0A4R1PN09_9FIRM</name>
<dbReference type="EMBL" id="SLUI01000020">
    <property type="protein sequence ID" value="TCL32697.1"/>
    <property type="molecule type" value="Genomic_DNA"/>
</dbReference>
<protein>
    <recommendedName>
        <fullName evidence="4">Porin</fullName>
    </recommendedName>
</protein>
<dbReference type="RefSeq" id="WP_132083285.1">
    <property type="nucleotide sequence ID" value="NZ_SLUI01000020.1"/>
</dbReference>
<sequence>MKAKKVVAMLLAGATLTMTTAAFAEVKFSGDVSVKYEKDTFDGDDPDLSGNVTTLKVLGEADLGSNWSFYTRLGGQRVSNAEVGADFNQDVYSKRSVLAFDQFGFTHTGKDFNYKIGRQDLTIGQTALLYSRSDSNIGKHNFVDGITANGKSGIVDLSLVAVQEDNAADNADNRIYALRAGYSPSEKFNYGVTLGRYQDRSDGGESTNHWAVDSTYTLGKSSLTGEYTKSNSDSENKAYAATLGYDFDGKNAVSFTYFRVEANGDMGKSTDFENGQKGIHYGVTHQFDATTGLELVYKDRKYIHSADGPNNTAFEATVTYSF</sequence>
<comment type="caution">
    <text evidence="2">The sequence shown here is derived from an EMBL/GenBank/DDBJ whole genome shotgun (WGS) entry which is preliminary data.</text>
</comment>
<dbReference type="OrthoDB" id="1676128at2"/>
<accession>A0A4R1PN09</accession>
<proteinExistence type="predicted"/>